<evidence type="ECO:0000313" key="1">
    <source>
        <dbReference type="EMBL" id="KAK0517136.1"/>
    </source>
</evidence>
<dbReference type="Proteomes" id="UP001166286">
    <property type="component" value="Unassembled WGS sequence"/>
</dbReference>
<gene>
    <name evidence="1" type="ORF">JMJ35_000291</name>
</gene>
<reference evidence="1" key="1">
    <citation type="submission" date="2023-03" db="EMBL/GenBank/DDBJ databases">
        <title>Complete genome of Cladonia borealis.</title>
        <authorList>
            <person name="Park H."/>
        </authorList>
    </citation>
    <scope>NUCLEOTIDE SEQUENCE</scope>
    <source>
        <strain evidence="1">ANT050790</strain>
    </source>
</reference>
<evidence type="ECO:0008006" key="3">
    <source>
        <dbReference type="Google" id="ProtNLM"/>
    </source>
</evidence>
<organism evidence="1 2">
    <name type="scientific">Cladonia borealis</name>
    <dbReference type="NCBI Taxonomy" id="184061"/>
    <lineage>
        <taxon>Eukaryota</taxon>
        <taxon>Fungi</taxon>
        <taxon>Dikarya</taxon>
        <taxon>Ascomycota</taxon>
        <taxon>Pezizomycotina</taxon>
        <taxon>Lecanoromycetes</taxon>
        <taxon>OSLEUM clade</taxon>
        <taxon>Lecanoromycetidae</taxon>
        <taxon>Lecanorales</taxon>
        <taxon>Lecanorineae</taxon>
        <taxon>Cladoniaceae</taxon>
        <taxon>Cladonia</taxon>
    </lineage>
</organism>
<dbReference type="EMBL" id="JAFEKC020000001">
    <property type="protein sequence ID" value="KAK0517136.1"/>
    <property type="molecule type" value="Genomic_DNA"/>
</dbReference>
<protein>
    <recommendedName>
        <fullName evidence="3">F-box domain-containing protein</fullName>
    </recommendedName>
</protein>
<comment type="caution">
    <text evidence="1">The sequence shown here is derived from an EMBL/GenBank/DDBJ whole genome shotgun (WGS) entry which is preliminary data.</text>
</comment>
<name>A0AA39UF15_9LECA</name>
<evidence type="ECO:0000313" key="2">
    <source>
        <dbReference type="Proteomes" id="UP001166286"/>
    </source>
</evidence>
<proteinExistence type="predicted"/>
<keyword evidence="2" id="KW-1185">Reference proteome</keyword>
<accession>A0AA39UF15</accession>
<dbReference type="AlphaFoldDB" id="A0AA39UF15"/>
<sequence>MYPPSSFLTLPLEIRQHVYSFLVIKKYPELYLWSCWKYSAYCLSRTCRQLYNEVPNYYYGKSVFRLSIFDYGYLRSELPTWSKRRTEYIELNLKINLKRMQHLHLEMELYDDGLSDLRQAEQLEWFCGALMRARQGSVETCWLKSLDIPAFGPGPWGGIGNSTAQGTDEEMARYKAFLRPLIGRIGKLTIRGRQVTLDDEDFRVDKGNLTRIDDSNGISGRQCG</sequence>